<dbReference type="Proteomes" id="UP000000600">
    <property type="component" value="Unassembled WGS sequence"/>
</dbReference>
<dbReference type="AlphaFoldDB" id="A0C8L9"/>
<gene>
    <name evidence="1" type="ORF">GSPATT00036270001</name>
</gene>
<evidence type="ECO:0000313" key="1">
    <source>
        <dbReference type="EMBL" id="CAK67136.1"/>
    </source>
</evidence>
<organism evidence="1 2">
    <name type="scientific">Paramecium tetraurelia</name>
    <dbReference type="NCBI Taxonomy" id="5888"/>
    <lineage>
        <taxon>Eukaryota</taxon>
        <taxon>Sar</taxon>
        <taxon>Alveolata</taxon>
        <taxon>Ciliophora</taxon>
        <taxon>Intramacronucleata</taxon>
        <taxon>Oligohymenophorea</taxon>
        <taxon>Peniculida</taxon>
        <taxon>Parameciidae</taxon>
        <taxon>Paramecium</taxon>
    </lineage>
</organism>
<sequence>MIQSEYHPSNITVQQKPESILFQQKKVVEFLKEIKSEK</sequence>
<dbReference type="InParanoid" id="A0C8L9"/>
<name>A0C8L9_PARTE</name>
<evidence type="ECO:0000313" key="2">
    <source>
        <dbReference type="Proteomes" id="UP000000600"/>
    </source>
</evidence>
<dbReference type="RefSeq" id="XP_052287133.1">
    <property type="nucleotide sequence ID" value="XM_052431152.1"/>
</dbReference>
<dbReference type="GeneID" id="76803747"/>
<accession>A0C8L9</accession>
<keyword evidence="2" id="KW-1185">Reference proteome</keyword>
<dbReference type="HOGENOM" id="CLU_3336648_0_0_1"/>
<protein>
    <submittedName>
        <fullName evidence="1">Uncharacterized protein</fullName>
    </submittedName>
</protein>
<reference evidence="1 2" key="1">
    <citation type="journal article" date="2006" name="Nature">
        <title>Global trends of whole-genome duplications revealed by the ciliate Paramecium tetraurelia.</title>
        <authorList>
            <consortium name="Genoscope"/>
            <person name="Aury J.-M."/>
            <person name="Jaillon O."/>
            <person name="Duret L."/>
            <person name="Noel B."/>
            <person name="Jubin C."/>
            <person name="Porcel B.M."/>
            <person name="Segurens B."/>
            <person name="Daubin V."/>
            <person name="Anthouard V."/>
            <person name="Aiach N."/>
            <person name="Arnaiz O."/>
            <person name="Billaut A."/>
            <person name="Beisson J."/>
            <person name="Blanc I."/>
            <person name="Bouhouche K."/>
            <person name="Camara F."/>
            <person name="Duharcourt S."/>
            <person name="Guigo R."/>
            <person name="Gogendeau D."/>
            <person name="Katinka M."/>
            <person name="Keller A.-M."/>
            <person name="Kissmehl R."/>
            <person name="Klotz C."/>
            <person name="Koll F."/>
            <person name="Le Moue A."/>
            <person name="Lepere C."/>
            <person name="Malinsky S."/>
            <person name="Nowacki M."/>
            <person name="Nowak J.K."/>
            <person name="Plattner H."/>
            <person name="Poulain J."/>
            <person name="Ruiz F."/>
            <person name="Serrano V."/>
            <person name="Zagulski M."/>
            <person name="Dessen P."/>
            <person name="Betermier M."/>
            <person name="Weissenbach J."/>
            <person name="Scarpelli C."/>
            <person name="Schachter V."/>
            <person name="Sperling L."/>
            <person name="Meyer E."/>
            <person name="Cohen J."/>
            <person name="Wincker P."/>
        </authorList>
    </citation>
    <scope>NUCLEOTIDE SEQUENCE [LARGE SCALE GENOMIC DNA]</scope>
    <source>
        <strain evidence="1 2">Stock d4-2</strain>
    </source>
</reference>
<dbReference type="EMBL" id="CT868051">
    <property type="protein sequence ID" value="CAK67136.1"/>
    <property type="molecule type" value="Genomic_DNA"/>
</dbReference>
<proteinExistence type="predicted"/>